<keyword evidence="10" id="KW-0119">Carbohydrate metabolism</keyword>
<feature type="signal peptide" evidence="16">
    <location>
        <begin position="1"/>
        <end position="16"/>
    </location>
</feature>
<evidence type="ECO:0000256" key="2">
    <source>
        <dbReference type="ARBA" id="ARBA00004613"/>
    </source>
</evidence>
<dbReference type="Gene3D" id="3.20.20.80">
    <property type="entry name" value="Glycosidases"/>
    <property type="match status" value="1"/>
</dbReference>
<comment type="subcellular location">
    <subcellularLocation>
        <location evidence="2">Secreted</location>
    </subcellularLocation>
</comment>
<accession>A0A1R1X902</accession>
<evidence type="ECO:0000256" key="12">
    <source>
        <dbReference type="ARBA" id="ARBA00023316"/>
    </source>
</evidence>
<dbReference type="PANTHER" id="PTHR22762">
    <property type="entry name" value="ALPHA-GLUCOSIDASE"/>
    <property type="match status" value="1"/>
</dbReference>
<dbReference type="EMBL" id="LSSM01006274">
    <property type="protein sequence ID" value="OMJ11113.1"/>
    <property type="molecule type" value="Genomic_DNA"/>
</dbReference>
<keyword evidence="6" id="KW-0964">Secreted</keyword>
<dbReference type="EC" id="3.2.1.21" evidence="4"/>
<dbReference type="SUPFAM" id="SSF74650">
    <property type="entry name" value="Galactose mutarotase-like"/>
    <property type="match status" value="1"/>
</dbReference>
<keyword evidence="11 15" id="KW-0326">Glycosidase</keyword>
<dbReference type="InterPro" id="IPR000322">
    <property type="entry name" value="Glyco_hydro_31_TIM"/>
</dbReference>
<dbReference type="Pfam" id="PF21365">
    <property type="entry name" value="Glyco_hydro_31_3rd"/>
    <property type="match status" value="1"/>
</dbReference>
<evidence type="ECO:0000256" key="15">
    <source>
        <dbReference type="RuleBase" id="RU361185"/>
    </source>
</evidence>
<dbReference type="Pfam" id="PF01055">
    <property type="entry name" value="Glyco_hydro_31_2nd"/>
    <property type="match status" value="1"/>
</dbReference>
<dbReference type="OrthoDB" id="5839090at2759"/>
<dbReference type="InterPro" id="IPR030458">
    <property type="entry name" value="Glyco_hydro_31_AS"/>
</dbReference>
<proteinExistence type="inferred from homology"/>
<feature type="domain" description="Glycoside hydrolase family 31 N-terminal" evidence="18">
    <location>
        <begin position="89"/>
        <end position="220"/>
    </location>
</feature>
<dbReference type="GO" id="GO:0008422">
    <property type="term" value="F:beta-glucosidase activity"/>
    <property type="evidence" value="ECO:0007669"/>
    <property type="project" value="UniProtKB-EC"/>
</dbReference>
<gene>
    <name evidence="20" type="ORF">AYI69_g9972</name>
</gene>
<dbReference type="PROSITE" id="PS00129">
    <property type="entry name" value="GLYCOSYL_HYDROL_F31_1"/>
    <property type="match status" value="1"/>
</dbReference>
<organism evidence="20 21">
    <name type="scientific">Smittium culicis</name>
    <dbReference type="NCBI Taxonomy" id="133412"/>
    <lineage>
        <taxon>Eukaryota</taxon>
        <taxon>Fungi</taxon>
        <taxon>Fungi incertae sedis</taxon>
        <taxon>Zoopagomycota</taxon>
        <taxon>Kickxellomycotina</taxon>
        <taxon>Harpellomycetes</taxon>
        <taxon>Harpellales</taxon>
        <taxon>Legeriomycetaceae</taxon>
        <taxon>Smittium</taxon>
    </lineage>
</organism>
<dbReference type="CDD" id="cd14752">
    <property type="entry name" value="GH31_N"/>
    <property type="match status" value="1"/>
</dbReference>
<evidence type="ECO:0000256" key="9">
    <source>
        <dbReference type="ARBA" id="ARBA00023180"/>
    </source>
</evidence>
<evidence type="ECO:0000256" key="1">
    <source>
        <dbReference type="ARBA" id="ARBA00000448"/>
    </source>
</evidence>
<keyword evidence="21" id="KW-1185">Reference proteome</keyword>
<dbReference type="InterPro" id="IPR017853">
    <property type="entry name" value="GH"/>
</dbReference>
<dbReference type="InterPro" id="IPR013780">
    <property type="entry name" value="Glyco_hydro_b"/>
</dbReference>
<dbReference type="GO" id="GO:0005576">
    <property type="term" value="C:extracellular region"/>
    <property type="evidence" value="ECO:0007669"/>
    <property type="project" value="UniProtKB-SubCell"/>
</dbReference>
<feature type="domain" description="Glycosyl hydrolase family 31 C-terminal" evidence="19">
    <location>
        <begin position="644"/>
        <end position="731"/>
    </location>
</feature>
<keyword evidence="8 15" id="KW-0378">Hydrolase</keyword>
<dbReference type="InterPro" id="IPR048395">
    <property type="entry name" value="Glyco_hydro_31_C"/>
</dbReference>
<evidence type="ECO:0000256" key="11">
    <source>
        <dbReference type="ARBA" id="ARBA00023295"/>
    </source>
</evidence>
<evidence type="ECO:0000256" key="13">
    <source>
        <dbReference type="ARBA" id="ARBA00023326"/>
    </source>
</evidence>
<feature type="chain" id="PRO_5012367750" description="Probable alpha/beta-glucosidase agdC" evidence="16">
    <location>
        <begin position="17"/>
        <end position="845"/>
    </location>
</feature>
<evidence type="ECO:0000256" key="5">
    <source>
        <dbReference type="ARBA" id="ARBA00014002"/>
    </source>
</evidence>
<keyword evidence="7 16" id="KW-0732">Signal</keyword>
<evidence type="ECO:0000259" key="18">
    <source>
        <dbReference type="Pfam" id="PF13802"/>
    </source>
</evidence>
<evidence type="ECO:0000259" key="19">
    <source>
        <dbReference type="Pfam" id="PF21365"/>
    </source>
</evidence>
<dbReference type="SUPFAM" id="SSF51445">
    <property type="entry name" value="(Trans)glycosidases"/>
    <property type="match status" value="1"/>
</dbReference>
<dbReference type="InterPro" id="IPR025887">
    <property type="entry name" value="Glyco_hydro_31_N_dom"/>
</dbReference>
<evidence type="ECO:0000256" key="7">
    <source>
        <dbReference type="ARBA" id="ARBA00022729"/>
    </source>
</evidence>
<evidence type="ECO:0000256" key="6">
    <source>
        <dbReference type="ARBA" id="ARBA00022525"/>
    </source>
</evidence>
<dbReference type="AlphaFoldDB" id="A0A1R1X902"/>
<protein>
    <recommendedName>
        <fullName evidence="5">Probable alpha/beta-glucosidase agdC</fullName>
        <ecNumber evidence="4">3.2.1.21</ecNumber>
    </recommendedName>
</protein>
<dbReference type="Gene3D" id="2.60.40.1760">
    <property type="entry name" value="glycosyl hydrolase (family 31)"/>
    <property type="match status" value="1"/>
</dbReference>
<evidence type="ECO:0000313" key="21">
    <source>
        <dbReference type="Proteomes" id="UP000187429"/>
    </source>
</evidence>
<evidence type="ECO:0000256" key="14">
    <source>
        <dbReference type="ARBA" id="ARBA00025512"/>
    </source>
</evidence>
<name>A0A1R1X902_9FUNG</name>
<evidence type="ECO:0000256" key="10">
    <source>
        <dbReference type="ARBA" id="ARBA00023277"/>
    </source>
</evidence>
<evidence type="ECO:0000256" key="4">
    <source>
        <dbReference type="ARBA" id="ARBA00012744"/>
    </source>
</evidence>
<reference evidence="21" key="1">
    <citation type="submission" date="2017-01" db="EMBL/GenBank/DDBJ databases">
        <authorList>
            <person name="Wang Y."/>
            <person name="White M."/>
            <person name="Kvist S."/>
            <person name="Moncalvo J.-M."/>
        </authorList>
    </citation>
    <scope>NUCLEOTIDE SEQUENCE [LARGE SCALE GENOMIC DNA]</scope>
    <source>
        <strain evidence="21">ID-206-W2</strain>
    </source>
</reference>
<feature type="domain" description="Glycoside hydrolase family 31 TIM barrel" evidence="17">
    <location>
        <begin position="265"/>
        <end position="636"/>
    </location>
</feature>
<comment type="similarity">
    <text evidence="3 15">Belongs to the glycosyl hydrolase 31 family.</text>
</comment>
<dbReference type="Pfam" id="PF13802">
    <property type="entry name" value="Gal_mutarotas_2"/>
    <property type="match status" value="1"/>
</dbReference>
<dbReference type="CDD" id="cd06602">
    <property type="entry name" value="GH31_MGAM_SI_GAA"/>
    <property type="match status" value="1"/>
</dbReference>
<dbReference type="GO" id="GO:0071555">
    <property type="term" value="P:cell wall organization"/>
    <property type="evidence" value="ECO:0007669"/>
    <property type="project" value="UniProtKB-KW"/>
</dbReference>
<evidence type="ECO:0000256" key="8">
    <source>
        <dbReference type="ARBA" id="ARBA00022801"/>
    </source>
</evidence>
<evidence type="ECO:0000256" key="3">
    <source>
        <dbReference type="ARBA" id="ARBA00007806"/>
    </source>
</evidence>
<keyword evidence="12" id="KW-0961">Cell wall biogenesis/degradation</keyword>
<dbReference type="Proteomes" id="UP000187429">
    <property type="component" value="Unassembled WGS sequence"/>
</dbReference>
<dbReference type="Gene3D" id="2.60.40.1180">
    <property type="entry name" value="Golgi alpha-mannosidase II"/>
    <property type="match status" value="2"/>
</dbReference>
<keyword evidence="13" id="KW-0624">Polysaccharide degradation</keyword>
<dbReference type="PANTHER" id="PTHR22762:SF67">
    <property type="entry name" value="ALPHA_BETA-GLUCOSIDASE AGDC-RELATED"/>
    <property type="match status" value="1"/>
</dbReference>
<dbReference type="SUPFAM" id="SSF51011">
    <property type="entry name" value="Glycosyl hydrolase domain"/>
    <property type="match status" value="1"/>
</dbReference>
<comment type="caution">
    <text evidence="20">The sequence shown here is derived from an EMBL/GenBank/DDBJ whole genome shotgun (WGS) entry which is preliminary data.</text>
</comment>
<evidence type="ECO:0000313" key="20">
    <source>
        <dbReference type="EMBL" id="OMJ11113.1"/>
    </source>
</evidence>
<dbReference type="GO" id="GO:0030246">
    <property type="term" value="F:carbohydrate binding"/>
    <property type="evidence" value="ECO:0007669"/>
    <property type="project" value="InterPro"/>
</dbReference>
<keyword evidence="9" id="KW-0325">Glycoprotein</keyword>
<dbReference type="GO" id="GO:0000272">
    <property type="term" value="P:polysaccharide catabolic process"/>
    <property type="evidence" value="ECO:0007669"/>
    <property type="project" value="UniProtKB-KW"/>
</dbReference>
<sequence length="845" mass="94761">MKVLAISLMAVSSVWASYYQDTYPAVHPCPGYNMGSVSDLPNGFTAALTLAGKPCNIYGNDINDLVLTVTVETNNKVNVLIEDKDKKQYQIPQEIVTVNKNSKLNSFDSLKITYANHPTAGFGFKIMRGDEAIFDTMGKPIVFEDQYLELTSVLPKNANIYGMGESPDDLRRDPDDTIKTLWARDAANPFKENTYGAHSVYMENRAGKFHGAYLHNSHGMDIVLRNQTIQYRVLGGVLDMHFFGGPSAYDVINSYTDFVGRPLPIPAAVLGFQNCRYGYKSIDEVDQVIANYSAAGIPLEYMWIDIDYMDRTRDFTFDPVNFPIEKVQNTLKNLHAKKQKMVMMVDPAIQRNSTYGPYVRGVEMDAFVKNADGSIYVGQVWPGYTAFPDWFAPNAEAYWHNEMDLFYKQIDLDGLWIDMNEAASFCTGSCGTGISDDVVPKFPWTIDPPPKHRPISTNNTFLVPKYAIHNPQDEISDKGLETIAVHANGVIDYHVHNLYGHMMARNTRKFLDNLRPNVRPFLLGRSTFAGSGSYVSHWNGDNNSDWKNLHVSISSMLDFGIFGIPFVGSDICGFFSNTTEQLCTRWIEVGAFYPFSRVHNAKDSSPQELYRWENVAESARRALKVRYALLSYYYTLHSFSSVNGAPVARPLIFEFPADTNVLDNYHQFMIGEAILISPVIYENATTVDAYIPEEVWYDWYDHSSIVGEGKNVTLNAPLHHVNVHIKGGNVVPTQEPKMSVEDTLAGNYTLIVALDCEDKAKGTLYLDDGVTYNTTHSIINFTSDGKTLAASGSYNYGDCNYVSKVIVLGLNDFCDNVYSDPDNSNKLVIDNLSLPLDGPWTINLF</sequence>
<evidence type="ECO:0000259" key="17">
    <source>
        <dbReference type="Pfam" id="PF01055"/>
    </source>
</evidence>
<comment type="catalytic activity">
    <reaction evidence="1">
        <text>Hydrolysis of terminal, non-reducing beta-D-glucosyl residues with release of beta-D-glucose.</text>
        <dbReference type="EC" id="3.2.1.21"/>
    </reaction>
</comment>
<dbReference type="InterPro" id="IPR011013">
    <property type="entry name" value="Gal_mutarotase_sf_dom"/>
</dbReference>
<comment type="function">
    <text evidence="14">Glucosidase involved in the degradation of cellulosic biomass. Has both alpha- and beta-glucosidase activity.</text>
</comment>
<evidence type="ECO:0000256" key="16">
    <source>
        <dbReference type="SAM" id="SignalP"/>
    </source>
</evidence>